<feature type="transmembrane region" description="Helical" evidence="6">
    <location>
        <begin position="381"/>
        <end position="404"/>
    </location>
</feature>
<dbReference type="EMBL" id="AAFI02000003">
    <property type="protein sequence ID" value="EAL73483.1"/>
    <property type="molecule type" value="Genomic_DNA"/>
</dbReference>
<dbReference type="STRING" id="44689.Q55FK8"/>
<dbReference type="dictyBase" id="DDB_G0268060"/>
<keyword evidence="9" id="KW-1185">Reference proteome</keyword>
<feature type="transmembrane region" description="Helical" evidence="6">
    <location>
        <begin position="313"/>
        <end position="333"/>
    </location>
</feature>
<protein>
    <recommendedName>
        <fullName evidence="7">STAS domain-containing protein</fullName>
    </recommendedName>
</protein>
<dbReference type="InterPro" id="IPR002645">
    <property type="entry name" value="STAS_dom"/>
</dbReference>
<dbReference type="GO" id="GO:0055085">
    <property type="term" value="P:transmembrane transport"/>
    <property type="evidence" value="ECO:0000318"/>
    <property type="project" value="GO_Central"/>
</dbReference>
<feature type="transmembrane region" description="Helical" evidence="6">
    <location>
        <begin position="99"/>
        <end position="120"/>
    </location>
</feature>
<dbReference type="GO" id="GO:0015116">
    <property type="term" value="F:sulfate transmembrane transporter activity"/>
    <property type="evidence" value="ECO:0000318"/>
    <property type="project" value="GO_Central"/>
</dbReference>
<comment type="subcellular location">
    <subcellularLocation>
        <location evidence="1">Membrane</location>
        <topology evidence="1">Multi-pass membrane protein</topology>
    </subcellularLocation>
</comment>
<accession>Q55FK8</accession>
<dbReference type="GeneID" id="8616332"/>
<keyword evidence="4 6" id="KW-0472">Membrane</keyword>
<dbReference type="CDD" id="cd07042">
    <property type="entry name" value="STAS_SulP_like_sulfate_transporter"/>
    <property type="match status" value="1"/>
</dbReference>
<dbReference type="SMR" id="Q55FK8"/>
<dbReference type="Gene3D" id="3.30.750.24">
    <property type="entry name" value="STAS domain"/>
    <property type="match status" value="1"/>
</dbReference>
<dbReference type="GO" id="GO:0016020">
    <property type="term" value="C:membrane"/>
    <property type="evidence" value="ECO:0007669"/>
    <property type="project" value="UniProtKB-SubCell"/>
</dbReference>
<dbReference type="PROSITE" id="PS50801">
    <property type="entry name" value="STAS"/>
    <property type="match status" value="1"/>
</dbReference>
<evidence type="ECO:0000259" key="7">
    <source>
        <dbReference type="PROSITE" id="PS50801"/>
    </source>
</evidence>
<dbReference type="PhylomeDB" id="Q55FK8"/>
<dbReference type="Pfam" id="PF00916">
    <property type="entry name" value="Sulfate_transp"/>
    <property type="match status" value="1"/>
</dbReference>
<feature type="transmembrane region" description="Helical" evidence="6">
    <location>
        <begin position="416"/>
        <end position="436"/>
    </location>
</feature>
<feature type="domain" description="STAS" evidence="7">
    <location>
        <begin position="568"/>
        <end position="693"/>
    </location>
</feature>
<evidence type="ECO:0000313" key="8">
    <source>
        <dbReference type="EMBL" id="EAL73483.1"/>
    </source>
</evidence>
<keyword evidence="3 6" id="KW-1133">Transmembrane helix</keyword>
<dbReference type="PANTHER" id="PTHR11814">
    <property type="entry name" value="SULFATE TRANSPORTER"/>
    <property type="match status" value="1"/>
</dbReference>
<feature type="compositionally biased region" description="Low complexity" evidence="5">
    <location>
        <begin position="734"/>
        <end position="765"/>
    </location>
</feature>
<dbReference type="InterPro" id="IPR001902">
    <property type="entry name" value="SLC26A/SulP_fam"/>
</dbReference>
<feature type="transmembrane region" description="Helical" evidence="6">
    <location>
        <begin position="132"/>
        <end position="151"/>
    </location>
</feature>
<gene>
    <name evidence="8" type="ORF">DDB_G0268060</name>
</gene>
<feature type="transmembrane region" description="Helical" evidence="6">
    <location>
        <begin position="282"/>
        <end position="301"/>
    </location>
</feature>
<evidence type="ECO:0000256" key="3">
    <source>
        <dbReference type="ARBA" id="ARBA00022989"/>
    </source>
</evidence>
<dbReference type="VEuPathDB" id="AmoebaDB:DDB_G0268060"/>
<evidence type="ECO:0000256" key="2">
    <source>
        <dbReference type="ARBA" id="ARBA00022692"/>
    </source>
</evidence>
<comment type="caution">
    <text evidence="8">The sequence shown here is derived from an EMBL/GenBank/DDBJ whole genome shotgun (WGS) entry which is preliminary data.</text>
</comment>
<proteinExistence type="predicted"/>
<sequence>MGDHLKNTREWIRHSSNKDDGNNAEKTHFFGHHEEEDHEHMLFTKEELTNPKELAKAMKVKIPLYVPIFNWIKSYSKEDLIGDILSSITVATMLVPQGLAYAVLAGLPAIYGLYSGWLPLVIYSFMGGCKQLAVGPEALLSVLLGSILGGYTTPPEDMTLNDYLVSIALTLALLVGIVSFLFGICQFGFLGGILSRWVLSGFINAVALIIAISQLDSLLGVRTGGGGHTSDTTHGSTSTSISGSTISSMSEVLTETSTHHPGPYEKFWTAITNLQDSDKTTVILSAGCVVFLVGMRFFKQFLVKKMGWKNAKYIPEILLTVILTCVITAVFGLDRECVNTSDHDENKCVEQGSGVSVLRYVKGGFPTVGFPSFQANTIQELLPQAFLIVIVGFVEATAVSKGLATKHNYQINSNRELVAFGVANILGSIFGSYPVFSSIPRTSIQDMAGSRTCLSGFITSCLLLITCLFLTRLFYYLPYCAMASIIFVAAFGLIEVHEAMFLWKTRSWGDLIQFSIALLATFIFEVEVGILISVGMCIFLVLKHSSSPHVYSVLGRVPGTNRFKDVAKFPEAEPIEGILLVRIDEVLYFANIGQFKQLLSEIERMMDRSTNVTGSGSTPLQSIIINVVNIPVMDASALLTIEEMVTAYHKRNVKVAFVQMSEKIKESFKQSGLYDIVTPQFIFDSNYEAVSFLEQSINYSNNNDSRQVNLNMPQSDQSYDDLNNNEVGGFDQPSSSSSSRFNNQNFLNKNNDNNNNNNNNNNDNNINDDDYQNSYNNNNNNGGGAILSDGLKLEDYSEPESDEFIQSSNQKSKK</sequence>
<dbReference type="PaxDb" id="44689-DDB0189750"/>
<dbReference type="SUPFAM" id="SSF52091">
    <property type="entry name" value="SpoIIaa-like"/>
    <property type="match status" value="1"/>
</dbReference>
<dbReference type="FunFam" id="3.30.750.24:FF:000086">
    <property type="entry name" value="RNA recognition motif-containing protein RRM"/>
    <property type="match status" value="1"/>
</dbReference>
<evidence type="ECO:0000256" key="6">
    <source>
        <dbReference type="SAM" id="Phobius"/>
    </source>
</evidence>
<evidence type="ECO:0000256" key="4">
    <source>
        <dbReference type="ARBA" id="ARBA00023136"/>
    </source>
</evidence>
<name>Q55FK8_DICDI</name>
<dbReference type="eggNOG" id="KOG0236">
    <property type="taxonomic scope" value="Eukaryota"/>
</dbReference>
<dbReference type="HOGENOM" id="CLU_003182_13_2_1"/>
<organism evidence="8 9">
    <name type="scientific">Dictyostelium discoideum</name>
    <name type="common">Social amoeba</name>
    <dbReference type="NCBI Taxonomy" id="44689"/>
    <lineage>
        <taxon>Eukaryota</taxon>
        <taxon>Amoebozoa</taxon>
        <taxon>Evosea</taxon>
        <taxon>Eumycetozoa</taxon>
        <taxon>Dictyostelia</taxon>
        <taxon>Dictyosteliales</taxon>
        <taxon>Dictyosteliaceae</taxon>
        <taxon>Dictyostelium</taxon>
    </lineage>
</organism>
<feature type="transmembrane region" description="Helical" evidence="6">
    <location>
        <begin position="197"/>
        <end position="215"/>
    </location>
</feature>
<feature type="transmembrane region" description="Helical" evidence="6">
    <location>
        <begin position="476"/>
        <end position="494"/>
    </location>
</feature>
<feature type="compositionally biased region" description="Polar residues" evidence="5">
    <location>
        <begin position="804"/>
        <end position="814"/>
    </location>
</feature>
<dbReference type="Proteomes" id="UP000002195">
    <property type="component" value="Unassembled WGS sequence"/>
</dbReference>
<evidence type="ECO:0000256" key="5">
    <source>
        <dbReference type="SAM" id="MobiDB-lite"/>
    </source>
</evidence>
<dbReference type="Pfam" id="PF01740">
    <property type="entry name" value="STAS"/>
    <property type="match status" value="1"/>
</dbReference>
<feature type="transmembrane region" description="Helical" evidence="6">
    <location>
        <begin position="448"/>
        <end position="469"/>
    </location>
</feature>
<feature type="region of interest" description="Disordered" evidence="5">
    <location>
        <begin position="702"/>
        <end position="814"/>
    </location>
</feature>
<dbReference type="InParanoid" id="Q55FK8"/>
<dbReference type="OMA" id="YKDAQRV"/>
<dbReference type="KEGG" id="ddi:DDB_G0268060"/>
<keyword evidence="2 6" id="KW-0812">Transmembrane</keyword>
<evidence type="ECO:0000256" key="1">
    <source>
        <dbReference type="ARBA" id="ARBA00004141"/>
    </source>
</evidence>
<dbReference type="InterPro" id="IPR036513">
    <property type="entry name" value="STAS_dom_sf"/>
</dbReference>
<dbReference type="RefSeq" id="XP_647525.1">
    <property type="nucleotide sequence ID" value="XM_642433.1"/>
</dbReference>
<dbReference type="AlphaFoldDB" id="Q55FK8"/>
<feature type="transmembrane region" description="Helical" evidence="6">
    <location>
        <begin position="163"/>
        <end position="185"/>
    </location>
</feature>
<feature type="compositionally biased region" description="Polar residues" evidence="5">
    <location>
        <begin position="702"/>
        <end position="726"/>
    </location>
</feature>
<dbReference type="NCBIfam" id="TIGR00815">
    <property type="entry name" value="sulP"/>
    <property type="match status" value="1"/>
</dbReference>
<feature type="region of interest" description="Disordered" evidence="5">
    <location>
        <begin position="1"/>
        <end position="26"/>
    </location>
</feature>
<evidence type="ECO:0000313" key="9">
    <source>
        <dbReference type="Proteomes" id="UP000002195"/>
    </source>
</evidence>
<dbReference type="InterPro" id="IPR011547">
    <property type="entry name" value="SLC26A/SulP_dom"/>
</dbReference>
<feature type="transmembrane region" description="Helical" evidence="6">
    <location>
        <begin position="514"/>
        <end position="542"/>
    </location>
</feature>
<reference evidence="8 9" key="1">
    <citation type="journal article" date="2005" name="Nature">
        <title>The genome of the social amoeba Dictyostelium discoideum.</title>
        <authorList>
            <consortium name="The Dictyostelium discoideum Sequencing Consortium"/>
            <person name="Eichinger L."/>
            <person name="Pachebat J.A."/>
            <person name="Glockner G."/>
            <person name="Rajandream M.A."/>
            <person name="Sucgang R."/>
            <person name="Berriman M."/>
            <person name="Song J."/>
            <person name="Olsen R."/>
            <person name="Szafranski K."/>
            <person name="Xu Q."/>
            <person name="Tunggal B."/>
            <person name="Kummerfeld S."/>
            <person name="Madera M."/>
            <person name="Konfortov B.A."/>
            <person name="Rivero F."/>
            <person name="Bankier A.T."/>
            <person name="Lehmann R."/>
            <person name="Hamlin N."/>
            <person name="Davies R."/>
            <person name="Gaudet P."/>
            <person name="Fey P."/>
            <person name="Pilcher K."/>
            <person name="Chen G."/>
            <person name="Saunders D."/>
            <person name="Sodergren E."/>
            <person name="Davis P."/>
            <person name="Kerhornou A."/>
            <person name="Nie X."/>
            <person name="Hall N."/>
            <person name="Anjard C."/>
            <person name="Hemphill L."/>
            <person name="Bason N."/>
            <person name="Farbrother P."/>
            <person name="Desany B."/>
            <person name="Just E."/>
            <person name="Morio T."/>
            <person name="Rost R."/>
            <person name="Churcher C."/>
            <person name="Cooper J."/>
            <person name="Haydock S."/>
            <person name="van Driessche N."/>
            <person name="Cronin A."/>
            <person name="Goodhead I."/>
            <person name="Muzny D."/>
            <person name="Mourier T."/>
            <person name="Pain A."/>
            <person name="Lu M."/>
            <person name="Harper D."/>
            <person name="Lindsay R."/>
            <person name="Hauser H."/>
            <person name="James K."/>
            <person name="Quiles M."/>
            <person name="Madan Babu M."/>
            <person name="Saito T."/>
            <person name="Buchrieser C."/>
            <person name="Wardroper A."/>
            <person name="Felder M."/>
            <person name="Thangavelu M."/>
            <person name="Johnson D."/>
            <person name="Knights A."/>
            <person name="Loulseged H."/>
            <person name="Mungall K."/>
            <person name="Oliver K."/>
            <person name="Price C."/>
            <person name="Quail M.A."/>
            <person name="Urushihara H."/>
            <person name="Hernandez J."/>
            <person name="Rabbinowitsch E."/>
            <person name="Steffen D."/>
            <person name="Sanders M."/>
            <person name="Ma J."/>
            <person name="Kohara Y."/>
            <person name="Sharp S."/>
            <person name="Simmonds M."/>
            <person name="Spiegler S."/>
            <person name="Tivey A."/>
            <person name="Sugano S."/>
            <person name="White B."/>
            <person name="Walker D."/>
            <person name="Woodward J."/>
            <person name="Winckler T."/>
            <person name="Tanaka Y."/>
            <person name="Shaulsky G."/>
            <person name="Schleicher M."/>
            <person name="Weinstock G."/>
            <person name="Rosenthal A."/>
            <person name="Cox E.C."/>
            <person name="Chisholm R.L."/>
            <person name="Gibbs R."/>
            <person name="Loomis W.F."/>
            <person name="Platzer M."/>
            <person name="Kay R.R."/>
            <person name="Williams J."/>
            <person name="Dear P.H."/>
            <person name="Noegel A.A."/>
            <person name="Barrell B."/>
            <person name="Kuspa A."/>
        </authorList>
    </citation>
    <scope>NUCLEOTIDE SEQUENCE [LARGE SCALE GENOMIC DNA]</scope>
    <source>
        <strain evidence="8 9">AX4</strain>
    </source>
</reference>